<name>A0AAV4I1F9_9GAST</name>
<proteinExistence type="inferred from homology"/>
<dbReference type="PROSITE" id="PS50055">
    <property type="entry name" value="TYR_PHOSPHATASE_PTP"/>
    <property type="match status" value="1"/>
</dbReference>
<feature type="region of interest" description="Disordered" evidence="5">
    <location>
        <begin position="264"/>
        <end position="284"/>
    </location>
</feature>
<dbReference type="GO" id="GO:0004725">
    <property type="term" value="F:protein tyrosine phosphatase activity"/>
    <property type="evidence" value="ECO:0007669"/>
    <property type="project" value="UniProtKB-EC"/>
</dbReference>
<feature type="compositionally biased region" description="Polar residues" evidence="5">
    <location>
        <begin position="409"/>
        <end position="422"/>
    </location>
</feature>
<dbReference type="Gene3D" id="3.90.190.10">
    <property type="entry name" value="Protein tyrosine phosphatase superfamily"/>
    <property type="match status" value="1"/>
</dbReference>
<feature type="region of interest" description="Disordered" evidence="5">
    <location>
        <begin position="302"/>
        <end position="333"/>
    </location>
</feature>
<comment type="caution">
    <text evidence="8">The sequence shown here is derived from an EMBL/GenBank/DDBJ whole genome shotgun (WGS) entry which is preliminary data.</text>
</comment>
<keyword evidence="3" id="KW-0378">Hydrolase</keyword>
<sequence length="504" mass="55412">MSMAIARCYPMKNRDPDIMPFDETRVVLTSTNDDYINASWLNDLAPSCPKFIVTQSPLSLTMSEFWSMVYEQGSEVLVQITSEYETGKKYPVYYPVDKDKPQEHGSMLLSLQSAKFRQMWVERIIYLKNNQTKQGRTVVHLQFKNWPVSGFPDEVSTIVNFISEVHNFYLQQRSLTKPIIVHCGTGIGRTGVFTLVYAAMQEVLHGNGLTDILGLARRMLQKRRLILHKKEQLQCCYQALLQFAEGFLEKRGVLVKNPHSGSFHQGPVISKNSPAKNLTSSPAPDDIVLGSVDLQTIRENVSRLHVSQPPSNIPSERVQSESAIASAQEGTPTSASLADMLDETHPSLSEVSTGSKCAGDNLGRVAGGGLISPHPQPSLSSLPDVVQQYSTEHQGQNTRNAGDLILDTAATTPTSDLKNGDSSLERTEEHHHQLSGGLKGASMSLTQLQDPQTFTLGSPDEKKKNKITKANFAQAQGALHSGMSSQDPSDPLGSLDPLWSLAKK</sequence>
<feature type="compositionally biased region" description="Polar residues" evidence="5">
    <location>
        <begin position="320"/>
        <end position="333"/>
    </location>
</feature>
<dbReference type="InterPro" id="IPR003595">
    <property type="entry name" value="Tyr_Pase_cat"/>
</dbReference>
<feature type="compositionally biased region" description="Basic and acidic residues" evidence="5">
    <location>
        <begin position="423"/>
        <end position="432"/>
    </location>
</feature>
<dbReference type="SMART" id="SM00194">
    <property type="entry name" value="PTPc"/>
    <property type="match status" value="1"/>
</dbReference>
<evidence type="ECO:0000256" key="4">
    <source>
        <dbReference type="ARBA" id="ARBA00022912"/>
    </source>
</evidence>
<dbReference type="InterPro" id="IPR050348">
    <property type="entry name" value="Protein-Tyr_Phosphatase"/>
</dbReference>
<dbReference type="InterPro" id="IPR000242">
    <property type="entry name" value="PTP_cat"/>
</dbReference>
<evidence type="ECO:0000259" key="7">
    <source>
        <dbReference type="PROSITE" id="PS50056"/>
    </source>
</evidence>
<evidence type="ECO:0000256" key="5">
    <source>
        <dbReference type="SAM" id="MobiDB-lite"/>
    </source>
</evidence>
<reference evidence="8 9" key="1">
    <citation type="journal article" date="2021" name="Elife">
        <title>Chloroplast acquisition without the gene transfer in kleptoplastic sea slugs, Plakobranchus ocellatus.</title>
        <authorList>
            <person name="Maeda T."/>
            <person name="Takahashi S."/>
            <person name="Yoshida T."/>
            <person name="Shimamura S."/>
            <person name="Takaki Y."/>
            <person name="Nagai Y."/>
            <person name="Toyoda A."/>
            <person name="Suzuki Y."/>
            <person name="Arimoto A."/>
            <person name="Ishii H."/>
            <person name="Satoh N."/>
            <person name="Nishiyama T."/>
            <person name="Hasebe M."/>
            <person name="Maruyama T."/>
            <person name="Minagawa J."/>
            <person name="Obokata J."/>
            <person name="Shigenobu S."/>
        </authorList>
    </citation>
    <scope>NUCLEOTIDE SEQUENCE [LARGE SCALE GENOMIC DNA]</scope>
</reference>
<feature type="domain" description="Tyrosine-protein phosphatase" evidence="6">
    <location>
        <begin position="12"/>
        <end position="243"/>
    </location>
</feature>
<protein>
    <recommendedName>
        <fullName evidence="2">protein-tyrosine-phosphatase</fullName>
        <ecNumber evidence="2">3.1.3.48</ecNumber>
    </recommendedName>
</protein>
<dbReference type="PRINTS" id="PR00700">
    <property type="entry name" value="PRTYPHPHTASE"/>
</dbReference>
<dbReference type="EC" id="3.1.3.48" evidence="2"/>
<feature type="compositionally biased region" description="Polar residues" evidence="5">
    <location>
        <begin position="270"/>
        <end position="282"/>
    </location>
</feature>
<evidence type="ECO:0000256" key="3">
    <source>
        <dbReference type="ARBA" id="ARBA00022801"/>
    </source>
</evidence>
<dbReference type="PANTHER" id="PTHR19134">
    <property type="entry name" value="RECEPTOR-TYPE TYROSINE-PROTEIN PHOSPHATASE"/>
    <property type="match status" value="1"/>
</dbReference>
<evidence type="ECO:0000256" key="2">
    <source>
        <dbReference type="ARBA" id="ARBA00013064"/>
    </source>
</evidence>
<dbReference type="InterPro" id="IPR029021">
    <property type="entry name" value="Prot-tyrosine_phosphatase-like"/>
</dbReference>
<accession>A0AAV4I1F9</accession>
<feature type="region of interest" description="Disordered" evidence="5">
    <location>
        <begin position="471"/>
        <end position="504"/>
    </location>
</feature>
<dbReference type="SMART" id="SM00404">
    <property type="entry name" value="PTPc_motif"/>
    <property type="match status" value="1"/>
</dbReference>
<dbReference type="Pfam" id="PF00102">
    <property type="entry name" value="Y_phosphatase"/>
    <property type="match status" value="1"/>
</dbReference>
<comment type="similarity">
    <text evidence="1">Belongs to the protein-tyrosine phosphatase family.</text>
</comment>
<feature type="region of interest" description="Disordered" evidence="5">
    <location>
        <begin position="366"/>
        <end position="439"/>
    </location>
</feature>
<dbReference type="SUPFAM" id="SSF52799">
    <property type="entry name" value="(Phosphotyrosine protein) phosphatases II"/>
    <property type="match status" value="1"/>
</dbReference>
<dbReference type="PROSITE" id="PS00383">
    <property type="entry name" value="TYR_PHOSPHATASE_1"/>
    <property type="match status" value="1"/>
</dbReference>
<organism evidence="8 9">
    <name type="scientific">Elysia marginata</name>
    <dbReference type="NCBI Taxonomy" id="1093978"/>
    <lineage>
        <taxon>Eukaryota</taxon>
        <taxon>Metazoa</taxon>
        <taxon>Spiralia</taxon>
        <taxon>Lophotrochozoa</taxon>
        <taxon>Mollusca</taxon>
        <taxon>Gastropoda</taxon>
        <taxon>Heterobranchia</taxon>
        <taxon>Euthyneura</taxon>
        <taxon>Panpulmonata</taxon>
        <taxon>Sacoglossa</taxon>
        <taxon>Placobranchoidea</taxon>
        <taxon>Plakobranchidae</taxon>
        <taxon>Elysia</taxon>
    </lineage>
</organism>
<keyword evidence="4" id="KW-0904">Protein phosphatase</keyword>
<dbReference type="AlphaFoldDB" id="A0AAV4I1F9"/>
<dbReference type="PANTHER" id="PTHR19134:SF562">
    <property type="entry name" value="PROTEIN-TYROSINE-PHOSPHATASE"/>
    <property type="match status" value="1"/>
</dbReference>
<keyword evidence="9" id="KW-1185">Reference proteome</keyword>
<evidence type="ECO:0000313" key="8">
    <source>
        <dbReference type="EMBL" id="GFS02541.1"/>
    </source>
</evidence>
<evidence type="ECO:0000256" key="1">
    <source>
        <dbReference type="ARBA" id="ARBA00009580"/>
    </source>
</evidence>
<feature type="domain" description="Tyrosine specific protein phosphatases" evidence="7">
    <location>
        <begin position="159"/>
        <end position="234"/>
    </location>
</feature>
<dbReference type="InterPro" id="IPR000387">
    <property type="entry name" value="Tyr_Pase_dom"/>
</dbReference>
<evidence type="ECO:0000313" key="9">
    <source>
        <dbReference type="Proteomes" id="UP000762676"/>
    </source>
</evidence>
<dbReference type="PROSITE" id="PS50056">
    <property type="entry name" value="TYR_PHOSPHATASE_2"/>
    <property type="match status" value="1"/>
</dbReference>
<feature type="compositionally biased region" description="Low complexity" evidence="5">
    <location>
        <begin position="371"/>
        <end position="383"/>
    </location>
</feature>
<dbReference type="EMBL" id="BMAT01012952">
    <property type="protein sequence ID" value="GFS02541.1"/>
    <property type="molecule type" value="Genomic_DNA"/>
</dbReference>
<dbReference type="Proteomes" id="UP000762676">
    <property type="component" value="Unassembled WGS sequence"/>
</dbReference>
<dbReference type="InterPro" id="IPR016130">
    <property type="entry name" value="Tyr_Pase_AS"/>
</dbReference>
<evidence type="ECO:0000259" key="6">
    <source>
        <dbReference type="PROSITE" id="PS50055"/>
    </source>
</evidence>
<gene>
    <name evidence="8" type="ORF">ElyMa_006447100</name>
</gene>
<feature type="compositionally biased region" description="Polar residues" evidence="5">
    <location>
        <begin position="387"/>
        <end position="400"/>
    </location>
</feature>